<dbReference type="InterPro" id="IPR042099">
    <property type="entry name" value="ANL_N_sf"/>
</dbReference>
<reference evidence="3 4" key="1">
    <citation type="submission" date="2018-10" db="EMBL/GenBank/DDBJ databases">
        <title>Isolation of pseudouridimycin from Streptomyces albus DSM 40763.</title>
        <authorList>
            <person name="Rosenqvist P."/>
            <person name="Metsae-Ketelae M."/>
            <person name="Virta P."/>
        </authorList>
    </citation>
    <scope>NUCLEOTIDE SEQUENCE [LARGE SCALE GENOMIC DNA]</scope>
    <source>
        <strain evidence="3 4">DSM 40763</strain>
    </source>
</reference>
<dbReference type="Pfam" id="PF13193">
    <property type="entry name" value="AMP-binding_C"/>
    <property type="match status" value="1"/>
</dbReference>
<keyword evidence="3" id="KW-0436">Ligase</keyword>
<dbReference type="EMBL" id="RCIY01000069">
    <property type="protein sequence ID" value="TGG80418.1"/>
    <property type="molecule type" value="Genomic_DNA"/>
</dbReference>
<feature type="domain" description="AMP-dependent synthetase/ligase" evidence="1">
    <location>
        <begin position="43"/>
        <end position="396"/>
    </location>
</feature>
<evidence type="ECO:0000259" key="2">
    <source>
        <dbReference type="Pfam" id="PF13193"/>
    </source>
</evidence>
<evidence type="ECO:0000313" key="4">
    <source>
        <dbReference type="Proteomes" id="UP000298111"/>
    </source>
</evidence>
<evidence type="ECO:0000259" key="1">
    <source>
        <dbReference type="Pfam" id="PF00501"/>
    </source>
</evidence>
<dbReference type="PANTHER" id="PTHR43767">
    <property type="entry name" value="LONG-CHAIN-FATTY-ACID--COA LIGASE"/>
    <property type="match status" value="1"/>
</dbReference>
<dbReference type="GO" id="GO:0016878">
    <property type="term" value="F:acid-thiol ligase activity"/>
    <property type="evidence" value="ECO:0007669"/>
    <property type="project" value="UniProtKB-ARBA"/>
</dbReference>
<dbReference type="AlphaFoldDB" id="A0A8H1L939"/>
<evidence type="ECO:0000313" key="3">
    <source>
        <dbReference type="EMBL" id="TGG80418.1"/>
    </source>
</evidence>
<dbReference type="SUPFAM" id="SSF56801">
    <property type="entry name" value="Acetyl-CoA synthetase-like"/>
    <property type="match status" value="1"/>
</dbReference>
<organism evidence="3 4">
    <name type="scientific">Streptomyces albus</name>
    <dbReference type="NCBI Taxonomy" id="1888"/>
    <lineage>
        <taxon>Bacteria</taxon>
        <taxon>Bacillati</taxon>
        <taxon>Actinomycetota</taxon>
        <taxon>Actinomycetes</taxon>
        <taxon>Kitasatosporales</taxon>
        <taxon>Streptomycetaceae</taxon>
        <taxon>Streptomyces</taxon>
    </lineage>
</organism>
<dbReference type="InterPro" id="IPR050237">
    <property type="entry name" value="ATP-dep_AMP-bd_enzyme"/>
</dbReference>
<dbReference type="Gene3D" id="3.30.300.30">
    <property type="match status" value="1"/>
</dbReference>
<dbReference type="RefSeq" id="WP_135567306.1">
    <property type="nucleotide sequence ID" value="NZ_CP103060.1"/>
</dbReference>
<dbReference type="Proteomes" id="UP000298111">
    <property type="component" value="Unassembled WGS sequence"/>
</dbReference>
<name>A0A8H1L939_9ACTN</name>
<dbReference type="InterPro" id="IPR045851">
    <property type="entry name" value="AMP-bd_C_sf"/>
</dbReference>
<gene>
    <name evidence="3" type="ORF">D8771_21675</name>
</gene>
<feature type="domain" description="AMP-binding enzyme C-terminal" evidence="2">
    <location>
        <begin position="448"/>
        <end position="526"/>
    </location>
</feature>
<protein>
    <submittedName>
        <fullName evidence="3">Long-chain fatty acid--CoA ligase</fullName>
    </submittedName>
</protein>
<sequence length="616" mass="64397">MTGTHTSWVSNAGVRLTDLVPAALRRDWVRRGHCPDRDVYSLFRERVREHPRRTAVVDASGGVDYAELDSVVRHFAARFAEYGLGEGDVVAVRLPNSRRAVAVELAVAAVGAVALPYPPGPGGRGPAGLLHRARARALVVAREQDAVGRDRLPWLETVFTCGKGSRTAASLGTPAARPFRPRPLDAEAPVRIMVSSGSEAEPKMVAYSHNAMAGGRAGYVRALHGGAGPMRNLVLVPLASSFGSLGSYVTVAALGGTLLLQEAFDAAGALRMMVARRPTHLFGVPTMLRRVAEQPPLPGEDHTGLCAVVSSGAALPETTAEACRARFGRPVVTVYGSSDGVNCHTARGGGDGTCAGLPDPAVAAIRIADPDDPDRPLQPGRAGEILARGPMTPLCYVAAPELDARYRTRDGWVRTGDLGRLDGDGRLHVLGRLKQIVVRGGYNISPAEVEREAGTHPAVAEVACVGVPDPELGERLCACVRQVAGTPPLTLRDLTSYLETVRDLERRKLPERLLHVEQMPLGATGKVCRATLSRWAAGQAVPGGGQAIPAAGQAIPTAGQAVQAAEQAVPGGGQAVQTAEQAVPEAEPAVQAAEPAVQAAGQAIRGAGGPPVRVRM</sequence>
<dbReference type="GeneID" id="75180806"/>
<dbReference type="InterPro" id="IPR000873">
    <property type="entry name" value="AMP-dep_synth/lig_dom"/>
</dbReference>
<accession>A0A8H1L939</accession>
<dbReference type="PANTHER" id="PTHR43767:SF1">
    <property type="entry name" value="NONRIBOSOMAL PEPTIDE SYNTHASE PES1 (EUROFUNG)-RELATED"/>
    <property type="match status" value="1"/>
</dbReference>
<dbReference type="InterPro" id="IPR025110">
    <property type="entry name" value="AMP-bd_C"/>
</dbReference>
<dbReference type="Gene3D" id="3.40.50.12780">
    <property type="entry name" value="N-terminal domain of ligase-like"/>
    <property type="match status" value="1"/>
</dbReference>
<comment type="caution">
    <text evidence="3">The sequence shown here is derived from an EMBL/GenBank/DDBJ whole genome shotgun (WGS) entry which is preliminary data.</text>
</comment>
<dbReference type="CDD" id="cd04433">
    <property type="entry name" value="AFD_class_I"/>
    <property type="match status" value="1"/>
</dbReference>
<dbReference type="Pfam" id="PF00501">
    <property type="entry name" value="AMP-binding"/>
    <property type="match status" value="1"/>
</dbReference>
<proteinExistence type="predicted"/>